<comment type="caution">
    <text evidence="2">The sequence shown here is derived from an EMBL/GenBank/DDBJ whole genome shotgun (WGS) entry which is preliminary data.</text>
</comment>
<evidence type="ECO:0000313" key="3">
    <source>
        <dbReference type="Proteomes" id="UP000316242"/>
    </source>
</evidence>
<gene>
    <name evidence="2" type="ORF">ANI01nite_19020</name>
</gene>
<keyword evidence="3" id="KW-1185">Reference proteome</keyword>
<dbReference type="Proteomes" id="UP000316242">
    <property type="component" value="Unassembled WGS sequence"/>
</dbReference>
<evidence type="ECO:0000256" key="1">
    <source>
        <dbReference type="SAM" id="MobiDB-lite"/>
    </source>
</evidence>
<organism evidence="2 3">
    <name type="scientific">Glutamicibacter nicotianae</name>
    <name type="common">Arthrobacter nicotianae</name>
    <dbReference type="NCBI Taxonomy" id="37929"/>
    <lineage>
        <taxon>Bacteria</taxon>
        <taxon>Bacillati</taxon>
        <taxon>Actinomycetota</taxon>
        <taxon>Actinomycetes</taxon>
        <taxon>Micrococcales</taxon>
        <taxon>Micrococcaceae</taxon>
        <taxon>Glutamicibacter</taxon>
    </lineage>
</organism>
<feature type="region of interest" description="Disordered" evidence="1">
    <location>
        <begin position="128"/>
        <end position="231"/>
    </location>
</feature>
<protein>
    <recommendedName>
        <fullName evidence="4">HTH cro/C1-type domain-containing protein</fullName>
    </recommendedName>
</protein>
<evidence type="ECO:0000313" key="2">
    <source>
        <dbReference type="EMBL" id="GEC12699.1"/>
    </source>
</evidence>
<proteinExistence type="predicted"/>
<feature type="compositionally biased region" description="Basic and acidic residues" evidence="1">
    <location>
        <begin position="158"/>
        <end position="177"/>
    </location>
</feature>
<accession>A0ABQ0RLL9</accession>
<feature type="compositionally biased region" description="Basic and acidic residues" evidence="1">
    <location>
        <begin position="222"/>
        <end position="231"/>
    </location>
</feature>
<evidence type="ECO:0008006" key="4">
    <source>
        <dbReference type="Google" id="ProtNLM"/>
    </source>
</evidence>
<dbReference type="EMBL" id="BJNE01000007">
    <property type="protein sequence ID" value="GEC12699.1"/>
    <property type="molecule type" value="Genomic_DNA"/>
</dbReference>
<sequence>MVVNETETLKGLIEMAIERHQTSARQLAFKAQEAGFKIVYTTINQIRNGIYKSKPSEVTLKAIAYLAGVEESVAFAAAGQPVPGPPLADELPPGADNLSPKSRKAVVEMVRVLVDLETINNDTQTIRETGREQARGKFEQAKQERRAVRASWTADDPDGSKQKTLDLIRKASEAREEADPENFSVVELHGDEARNIPVPPREQLAAHPKVKTKREQLDEETAERGDYPGGE</sequence>
<name>A0ABQ0RLL9_GLUNI</name>
<feature type="compositionally biased region" description="Basic and acidic residues" evidence="1">
    <location>
        <begin position="128"/>
        <end position="147"/>
    </location>
</feature>
<reference evidence="2 3" key="1">
    <citation type="submission" date="2019-06" db="EMBL/GenBank/DDBJ databases">
        <title>Whole genome shotgun sequence of Glutamicibacter nicotianae NBRC 14234.</title>
        <authorList>
            <person name="Hosoyama A."/>
            <person name="Uohara A."/>
            <person name="Ohji S."/>
            <person name="Ichikawa N."/>
        </authorList>
    </citation>
    <scope>NUCLEOTIDE SEQUENCE [LARGE SCALE GENOMIC DNA]</scope>
    <source>
        <strain evidence="2 3">NBRC 14234</strain>
    </source>
</reference>